<dbReference type="GO" id="GO:0005198">
    <property type="term" value="F:structural molecule activity"/>
    <property type="evidence" value="ECO:0007669"/>
    <property type="project" value="InterPro"/>
</dbReference>
<evidence type="ECO:0000256" key="5">
    <source>
        <dbReference type="ARBA" id="ARBA00022844"/>
    </source>
</evidence>
<keyword evidence="5" id="KW-0946">Virion</keyword>
<organism evidence="9">
    <name type="scientific">Foveavirus latensarmeniacae</name>
    <dbReference type="NCBI Taxonomy" id="75387"/>
    <lineage>
        <taxon>Viruses</taxon>
        <taxon>Riboviria</taxon>
        <taxon>Orthornavirae</taxon>
        <taxon>Kitrinoviricota</taxon>
        <taxon>Alsuviricetes</taxon>
        <taxon>Tymovirales</taxon>
        <taxon>Betaflexiviridae</taxon>
        <taxon>Quinvirinae</taxon>
        <taxon>Foveavirus</taxon>
    </lineage>
</organism>
<feature type="compositionally biased region" description="Polar residues" evidence="7">
    <location>
        <begin position="153"/>
        <end position="163"/>
    </location>
</feature>
<comment type="subcellular location">
    <subcellularLocation>
        <location evidence="1">Virion</location>
    </subcellularLocation>
</comment>
<proteinExistence type="predicted"/>
<dbReference type="Pfam" id="PF00286">
    <property type="entry name" value="Flexi_CP"/>
    <property type="match status" value="1"/>
</dbReference>
<evidence type="ECO:0000256" key="7">
    <source>
        <dbReference type="SAM" id="MobiDB-lite"/>
    </source>
</evidence>
<keyword evidence="3" id="KW-1139">Helical capsid protein</keyword>
<feature type="region of interest" description="Disordered" evidence="7">
    <location>
        <begin position="153"/>
        <end position="202"/>
    </location>
</feature>
<accession>A0A679G5P7</accession>
<feature type="domain" description="Potexviruses and carlaviruses coat protein" evidence="8">
    <location>
        <begin position="347"/>
        <end position="362"/>
    </location>
</feature>
<feature type="region of interest" description="Disordered" evidence="7">
    <location>
        <begin position="1"/>
        <end position="21"/>
    </location>
</feature>
<protein>
    <recommendedName>
        <fullName evidence="2">Capsid protein</fullName>
    </recommendedName>
    <alternativeName>
        <fullName evidence="6">Coat protein</fullName>
    </alternativeName>
</protein>
<evidence type="ECO:0000256" key="2">
    <source>
        <dbReference type="ARBA" id="ARBA00018091"/>
    </source>
</evidence>
<name>A0A679G5P7_9VIRU</name>
<dbReference type="EMBL" id="LC522982">
    <property type="protein sequence ID" value="BCA25705.1"/>
    <property type="molecule type" value="Genomic_RNA"/>
</dbReference>
<feature type="compositionally biased region" description="Polar residues" evidence="7">
    <location>
        <begin position="171"/>
        <end position="180"/>
    </location>
</feature>
<evidence type="ECO:0000256" key="1">
    <source>
        <dbReference type="ARBA" id="ARBA00004328"/>
    </source>
</evidence>
<dbReference type="PROSITE" id="PS00418">
    <property type="entry name" value="POTEX_CARLAVIRUS_COAT"/>
    <property type="match status" value="1"/>
</dbReference>
<dbReference type="PRINTS" id="PR00232">
    <property type="entry name" value="POTXCARLCOAT"/>
</dbReference>
<evidence type="ECO:0000256" key="3">
    <source>
        <dbReference type="ARBA" id="ARBA00022497"/>
    </source>
</evidence>
<sequence length="421" mass="44670">MATSGQDTTSTNPAVTMNEETPVVTEVQATSAAANTSEVAPVATVSLPAPTQPIATTSSFEFTFTPATSVSATPMAFSEPVVSQLAPFPPLIATGQSSAQTSEVPDVSRLQQMAAANRGFSEGLSAYPLPITPSSSNPFTTGNIFTSSVFSGRGSNAATSSEASGGPTPQRVFQSPQSLNPPAHGPDSRQHTSGRVGDVITPFTLGNRAPRRAASSMGGTRRRLDSVGLKSIMYEPQAGVVATDAKMRAIGRALIEMGIKEDQLTEVGVYLARHCADVGASDKSTLLGTFPGSDITLEEVGTRIKQTEGCTLRQYCAYYAKYVWNLMLQTQKPPANWVGKEFKFETRYAAFDFFFGVESSAALEPADGLIRLPTQSERVANNTSKEIQMYRIRSMEGTQAVNFGEVTGGKIGPKPVLSIKK</sequence>
<evidence type="ECO:0000256" key="4">
    <source>
        <dbReference type="ARBA" id="ARBA00022561"/>
    </source>
</evidence>
<evidence type="ECO:0000313" key="9">
    <source>
        <dbReference type="EMBL" id="BCA25705.1"/>
    </source>
</evidence>
<feature type="compositionally biased region" description="Polar residues" evidence="7">
    <location>
        <begin position="1"/>
        <end position="19"/>
    </location>
</feature>
<dbReference type="GO" id="GO:0019029">
    <property type="term" value="C:helical viral capsid"/>
    <property type="evidence" value="ECO:0007669"/>
    <property type="project" value="UniProtKB-KW"/>
</dbReference>
<dbReference type="InterPro" id="IPR000052">
    <property type="entry name" value="Pltvir_coat"/>
</dbReference>
<keyword evidence="4 9" id="KW-0167">Capsid protein</keyword>
<evidence type="ECO:0000256" key="6">
    <source>
        <dbReference type="ARBA" id="ARBA00031336"/>
    </source>
</evidence>
<reference evidence="9" key="1">
    <citation type="journal article" date="2020" name="Viruses">
        <title>Updating the quarantine status of Prunus infecting viruses in Australia.</title>
        <authorList>
            <person name="Kinoti W.M."/>
            <person name="Nancarrow N."/>
            <person name="Dann A."/>
            <person name="Rodoni B.C."/>
            <person name="Constable F.E."/>
        </authorList>
    </citation>
    <scope>NUCLEOTIDE SEQUENCE</scope>
    <source>
        <strain evidence="9">VIC18</strain>
    </source>
</reference>
<evidence type="ECO:0000259" key="8">
    <source>
        <dbReference type="PROSITE" id="PS00418"/>
    </source>
</evidence>